<feature type="region of interest" description="Disordered" evidence="1">
    <location>
        <begin position="45"/>
        <end position="87"/>
    </location>
</feature>
<evidence type="ECO:0000256" key="1">
    <source>
        <dbReference type="SAM" id="MobiDB-lite"/>
    </source>
</evidence>
<organism evidence="2 3">
    <name type="scientific">Phytophthora lilii</name>
    <dbReference type="NCBI Taxonomy" id="2077276"/>
    <lineage>
        <taxon>Eukaryota</taxon>
        <taxon>Sar</taxon>
        <taxon>Stramenopiles</taxon>
        <taxon>Oomycota</taxon>
        <taxon>Peronosporomycetes</taxon>
        <taxon>Peronosporales</taxon>
        <taxon>Peronosporaceae</taxon>
        <taxon>Phytophthora</taxon>
    </lineage>
</organism>
<name>A0A9W6XMC1_9STRA</name>
<proteinExistence type="predicted"/>
<keyword evidence="3" id="KW-1185">Reference proteome</keyword>
<sequence>MTVMKLGEADPRNIPLPDTPKKAKRNTQVQTPAIKNEVFGTSAASPYFMDSHMVTPKKSRASRRSTNDDADDDDNDDIGGGNDPCDDLAAQIRRTYLREDEEDYADVVLRLSWE</sequence>
<accession>A0A9W6XMC1</accession>
<feature type="region of interest" description="Disordered" evidence="1">
    <location>
        <begin position="1"/>
        <end position="33"/>
    </location>
</feature>
<dbReference type="Proteomes" id="UP001165083">
    <property type="component" value="Unassembled WGS sequence"/>
</dbReference>
<reference evidence="2" key="1">
    <citation type="submission" date="2023-04" db="EMBL/GenBank/DDBJ databases">
        <title>Phytophthora lilii NBRC 32176.</title>
        <authorList>
            <person name="Ichikawa N."/>
            <person name="Sato H."/>
            <person name="Tonouchi N."/>
        </authorList>
    </citation>
    <scope>NUCLEOTIDE SEQUENCE</scope>
    <source>
        <strain evidence="2">NBRC 32176</strain>
    </source>
</reference>
<evidence type="ECO:0000313" key="3">
    <source>
        <dbReference type="Proteomes" id="UP001165083"/>
    </source>
</evidence>
<evidence type="ECO:0000313" key="2">
    <source>
        <dbReference type="EMBL" id="GMF41362.1"/>
    </source>
</evidence>
<comment type="caution">
    <text evidence="2">The sequence shown here is derived from an EMBL/GenBank/DDBJ whole genome shotgun (WGS) entry which is preliminary data.</text>
</comment>
<feature type="compositionally biased region" description="Acidic residues" evidence="1">
    <location>
        <begin position="68"/>
        <end position="77"/>
    </location>
</feature>
<gene>
    <name evidence="2" type="ORF">Plil01_001667000</name>
</gene>
<dbReference type="AlphaFoldDB" id="A0A9W6XMC1"/>
<dbReference type="EMBL" id="BSXW01002209">
    <property type="protein sequence ID" value="GMF41362.1"/>
    <property type="molecule type" value="Genomic_DNA"/>
</dbReference>
<protein>
    <submittedName>
        <fullName evidence="2">Unnamed protein product</fullName>
    </submittedName>
</protein>